<name>A0A815KA13_9BILA</name>
<protein>
    <recommendedName>
        <fullName evidence="5">Transmembrane protein</fullName>
    </recommendedName>
</protein>
<dbReference type="EMBL" id="CAJNOT010003570">
    <property type="protein sequence ID" value="CAF1390554.1"/>
    <property type="molecule type" value="Genomic_DNA"/>
</dbReference>
<keyword evidence="1" id="KW-1133">Transmembrane helix</keyword>
<accession>A0A815KA13</accession>
<keyword evidence="1" id="KW-0472">Membrane</keyword>
<feature type="transmembrane region" description="Helical" evidence="1">
    <location>
        <begin position="61"/>
        <end position="82"/>
    </location>
</feature>
<comment type="caution">
    <text evidence="2">The sequence shown here is derived from an EMBL/GenBank/DDBJ whole genome shotgun (WGS) entry which is preliminary data.</text>
</comment>
<dbReference type="EMBL" id="CAJOBD010001956">
    <property type="protein sequence ID" value="CAF3844022.1"/>
    <property type="molecule type" value="Genomic_DNA"/>
</dbReference>
<evidence type="ECO:0000313" key="2">
    <source>
        <dbReference type="EMBL" id="CAF1390554.1"/>
    </source>
</evidence>
<evidence type="ECO:0000313" key="3">
    <source>
        <dbReference type="EMBL" id="CAF3844022.1"/>
    </source>
</evidence>
<dbReference type="Proteomes" id="UP000663836">
    <property type="component" value="Unassembled WGS sequence"/>
</dbReference>
<evidence type="ECO:0000313" key="4">
    <source>
        <dbReference type="Proteomes" id="UP000663864"/>
    </source>
</evidence>
<gene>
    <name evidence="3" type="ORF">JBS370_LOCUS17833</name>
    <name evidence="2" type="ORF">ZHD862_LOCUS32598</name>
</gene>
<evidence type="ECO:0000256" key="1">
    <source>
        <dbReference type="SAM" id="Phobius"/>
    </source>
</evidence>
<proteinExistence type="predicted"/>
<dbReference type="AlphaFoldDB" id="A0A815KA13"/>
<keyword evidence="1" id="KW-0812">Transmembrane</keyword>
<reference evidence="2" key="1">
    <citation type="submission" date="2021-02" db="EMBL/GenBank/DDBJ databases">
        <authorList>
            <person name="Nowell W R."/>
        </authorList>
    </citation>
    <scope>NUCLEOTIDE SEQUENCE</scope>
</reference>
<dbReference type="Proteomes" id="UP000663864">
    <property type="component" value="Unassembled WGS sequence"/>
</dbReference>
<evidence type="ECO:0008006" key="5">
    <source>
        <dbReference type="Google" id="ProtNLM"/>
    </source>
</evidence>
<organism evidence="2 4">
    <name type="scientific">Rotaria sordida</name>
    <dbReference type="NCBI Taxonomy" id="392033"/>
    <lineage>
        <taxon>Eukaryota</taxon>
        <taxon>Metazoa</taxon>
        <taxon>Spiralia</taxon>
        <taxon>Gnathifera</taxon>
        <taxon>Rotifera</taxon>
        <taxon>Eurotatoria</taxon>
        <taxon>Bdelloidea</taxon>
        <taxon>Philodinida</taxon>
        <taxon>Philodinidae</taxon>
        <taxon>Rotaria</taxon>
    </lineage>
</organism>
<sequence length="95" mass="9165">MPLKLIVEILTLTIFTIVIVDGQGGGGGGGGGGSGGGGGFIPSPGSGGGCLTDHCKYDGLVVGLVFGVIGGLCLLCCVGFIFNSAETSTMLQSSP</sequence>